<keyword evidence="3" id="KW-1185">Reference proteome</keyword>
<feature type="chain" id="PRO_5040339456" description="Secreted protein" evidence="1">
    <location>
        <begin position="23"/>
        <end position="99"/>
    </location>
</feature>
<gene>
    <name evidence="2" type="ORF">F5X68DRAFT_10433</name>
</gene>
<sequence>MAESCPSTVALILSIWTARVWAHWLKRGQGCTSCRFQTATVFFLHFICHKISPSVLLLIPDCFRGQCRFAGWGTGNPSLLFSHTVAKNGNLAGGGKMRC</sequence>
<comment type="caution">
    <text evidence="2">The sequence shown here is derived from an EMBL/GenBank/DDBJ whole genome shotgun (WGS) entry which is preliminary data.</text>
</comment>
<proteinExistence type="predicted"/>
<name>A0A9P9AB52_9PEZI</name>
<dbReference type="Proteomes" id="UP000770015">
    <property type="component" value="Unassembled WGS sequence"/>
</dbReference>
<dbReference type="EMBL" id="JAGSXJ010000011">
    <property type="protein sequence ID" value="KAH6687398.1"/>
    <property type="molecule type" value="Genomic_DNA"/>
</dbReference>
<evidence type="ECO:0000313" key="2">
    <source>
        <dbReference type="EMBL" id="KAH6687398.1"/>
    </source>
</evidence>
<dbReference type="AlphaFoldDB" id="A0A9P9AB52"/>
<accession>A0A9P9AB52</accession>
<feature type="signal peptide" evidence="1">
    <location>
        <begin position="1"/>
        <end position="22"/>
    </location>
</feature>
<keyword evidence="1" id="KW-0732">Signal</keyword>
<evidence type="ECO:0008006" key="4">
    <source>
        <dbReference type="Google" id="ProtNLM"/>
    </source>
</evidence>
<evidence type="ECO:0000313" key="3">
    <source>
        <dbReference type="Proteomes" id="UP000770015"/>
    </source>
</evidence>
<protein>
    <recommendedName>
        <fullName evidence="4">Secreted protein</fullName>
    </recommendedName>
</protein>
<organism evidence="2 3">
    <name type="scientific">Plectosphaerella plurivora</name>
    <dbReference type="NCBI Taxonomy" id="936078"/>
    <lineage>
        <taxon>Eukaryota</taxon>
        <taxon>Fungi</taxon>
        <taxon>Dikarya</taxon>
        <taxon>Ascomycota</taxon>
        <taxon>Pezizomycotina</taxon>
        <taxon>Sordariomycetes</taxon>
        <taxon>Hypocreomycetidae</taxon>
        <taxon>Glomerellales</taxon>
        <taxon>Plectosphaerellaceae</taxon>
        <taxon>Plectosphaerella</taxon>
    </lineage>
</organism>
<reference evidence="2" key="1">
    <citation type="journal article" date="2021" name="Nat. Commun.">
        <title>Genetic determinants of endophytism in the Arabidopsis root mycobiome.</title>
        <authorList>
            <person name="Mesny F."/>
            <person name="Miyauchi S."/>
            <person name="Thiergart T."/>
            <person name="Pickel B."/>
            <person name="Atanasova L."/>
            <person name="Karlsson M."/>
            <person name="Huettel B."/>
            <person name="Barry K.W."/>
            <person name="Haridas S."/>
            <person name="Chen C."/>
            <person name="Bauer D."/>
            <person name="Andreopoulos W."/>
            <person name="Pangilinan J."/>
            <person name="LaButti K."/>
            <person name="Riley R."/>
            <person name="Lipzen A."/>
            <person name="Clum A."/>
            <person name="Drula E."/>
            <person name="Henrissat B."/>
            <person name="Kohler A."/>
            <person name="Grigoriev I.V."/>
            <person name="Martin F.M."/>
            <person name="Hacquard S."/>
        </authorList>
    </citation>
    <scope>NUCLEOTIDE SEQUENCE</scope>
    <source>
        <strain evidence="2">MPI-SDFR-AT-0117</strain>
    </source>
</reference>
<evidence type="ECO:0000256" key="1">
    <source>
        <dbReference type="SAM" id="SignalP"/>
    </source>
</evidence>